<dbReference type="STRING" id="537006.PRABACTJOHN_00984"/>
<evidence type="ECO:0000256" key="1">
    <source>
        <dbReference type="SAM" id="Phobius"/>
    </source>
</evidence>
<evidence type="ECO:0000313" key="3">
    <source>
        <dbReference type="Proteomes" id="UP000005510"/>
    </source>
</evidence>
<dbReference type="HOGENOM" id="CLU_3155886_0_0_10"/>
<keyword evidence="1" id="KW-1133">Transmembrane helix</keyword>
<keyword evidence="1" id="KW-0472">Membrane</keyword>
<sequence length="48" mass="5577">MQGKLLFHTNETLFPLKYFGTAIRFFGGFGNNVLIYYYLCSHSLKIIV</sequence>
<accession>B7B7I6</accession>
<organism evidence="2 3">
    <name type="scientific">Parabacteroides johnsonii DSM 18315</name>
    <dbReference type="NCBI Taxonomy" id="537006"/>
    <lineage>
        <taxon>Bacteria</taxon>
        <taxon>Pseudomonadati</taxon>
        <taxon>Bacteroidota</taxon>
        <taxon>Bacteroidia</taxon>
        <taxon>Bacteroidales</taxon>
        <taxon>Tannerellaceae</taxon>
        <taxon>Parabacteroides</taxon>
    </lineage>
</organism>
<dbReference type="EMBL" id="ABYH01000068">
    <property type="protein sequence ID" value="EEC97603.1"/>
    <property type="molecule type" value="Genomic_DNA"/>
</dbReference>
<comment type="caution">
    <text evidence="2">The sequence shown here is derived from an EMBL/GenBank/DDBJ whole genome shotgun (WGS) entry which is preliminary data.</text>
</comment>
<feature type="transmembrane region" description="Helical" evidence="1">
    <location>
        <begin position="18"/>
        <end position="39"/>
    </location>
</feature>
<evidence type="ECO:0000313" key="2">
    <source>
        <dbReference type="EMBL" id="EEC97603.1"/>
    </source>
</evidence>
<keyword evidence="1" id="KW-0812">Transmembrane</keyword>
<proteinExistence type="predicted"/>
<reference evidence="2 3" key="1">
    <citation type="submission" date="2008-10" db="EMBL/GenBank/DDBJ databases">
        <title>Draft genome sequence of Parabacteroides johnsonii (DSM 18315).</title>
        <authorList>
            <person name="Sudarsanam P."/>
            <person name="Ley R."/>
            <person name="Guruge J."/>
            <person name="Turnbaugh P.J."/>
            <person name="Mahowald M."/>
            <person name="Liep D."/>
            <person name="Gordon J."/>
        </authorList>
    </citation>
    <scope>NUCLEOTIDE SEQUENCE [LARGE SCALE GENOMIC DNA]</scope>
    <source>
        <strain evidence="2 3">DSM 18315</strain>
    </source>
</reference>
<reference evidence="2 3" key="2">
    <citation type="submission" date="2008-10" db="EMBL/GenBank/DDBJ databases">
        <authorList>
            <person name="Fulton L."/>
            <person name="Clifton S."/>
            <person name="Fulton B."/>
            <person name="Xu J."/>
            <person name="Minx P."/>
            <person name="Pepin K.H."/>
            <person name="Johnson M."/>
            <person name="Bhonagiri V."/>
            <person name="Nash W.E."/>
            <person name="Mardis E.R."/>
            <person name="Wilson R.K."/>
        </authorList>
    </citation>
    <scope>NUCLEOTIDE SEQUENCE [LARGE SCALE GENOMIC DNA]</scope>
    <source>
        <strain evidence="2 3">DSM 18315</strain>
    </source>
</reference>
<dbReference type="Proteomes" id="UP000005510">
    <property type="component" value="Unassembled WGS sequence"/>
</dbReference>
<protein>
    <submittedName>
        <fullName evidence="2">Uncharacterized protein</fullName>
    </submittedName>
</protein>
<gene>
    <name evidence="2" type="ORF">PRABACTJOHN_00984</name>
</gene>
<name>B7B7I6_9BACT</name>
<dbReference type="AlphaFoldDB" id="B7B7I6"/>